<feature type="compositionally biased region" description="Basic and acidic residues" evidence="12">
    <location>
        <begin position="7"/>
        <end position="18"/>
    </location>
</feature>
<dbReference type="GO" id="GO:0004190">
    <property type="term" value="F:aspartic-type endopeptidase activity"/>
    <property type="evidence" value="ECO:0007669"/>
    <property type="project" value="UniProtKB-EC"/>
</dbReference>
<proteinExistence type="inferred from homology"/>
<protein>
    <recommendedName>
        <fullName evidence="9">Lipoprotein signal peptidase</fullName>
        <ecNumber evidence="9">3.4.23.36</ecNumber>
    </recommendedName>
    <alternativeName>
        <fullName evidence="9">Prolipoprotein signal peptidase</fullName>
    </alternativeName>
    <alternativeName>
        <fullName evidence="9">Signal peptidase II</fullName>
        <shortName evidence="9">SPase II</shortName>
    </alternativeName>
</protein>
<evidence type="ECO:0000256" key="6">
    <source>
        <dbReference type="ARBA" id="ARBA00022801"/>
    </source>
</evidence>
<gene>
    <name evidence="9 13" type="primary">lspA</name>
    <name evidence="13" type="ORF">ACI2L5_25210</name>
</gene>
<evidence type="ECO:0000256" key="10">
    <source>
        <dbReference type="RuleBase" id="RU000594"/>
    </source>
</evidence>
<evidence type="ECO:0000256" key="4">
    <source>
        <dbReference type="ARBA" id="ARBA00022692"/>
    </source>
</evidence>
<dbReference type="RefSeq" id="WP_358629326.1">
    <property type="nucleotide sequence ID" value="NZ_JBFAEV010000002.1"/>
</dbReference>
<dbReference type="PANTHER" id="PTHR33695">
    <property type="entry name" value="LIPOPROTEIN SIGNAL PEPTIDASE"/>
    <property type="match status" value="1"/>
</dbReference>
<feature type="region of interest" description="Disordered" evidence="12">
    <location>
        <begin position="1"/>
        <end position="21"/>
    </location>
</feature>
<comment type="pathway">
    <text evidence="9">Protein modification; lipoprotein biosynthesis (signal peptide cleavage).</text>
</comment>
<dbReference type="Pfam" id="PF01252">
    <property type="entry name" value="Peptidase_A8"/>
    <property type="match status" value="1"/>
</dbReference>
<keyword evidence="14" id="KW-1185">Reference proteome</keyword>
<keyword evidence="6 9" id="KW-0378">Hydrolase</keyword>
<evidence type="ECO:0000256" key="8">
    <source>
        <dbReference type="ARBA" id="ARBA00023136"/>
    </source>
</evidence>
<dbReference type="PANTHER" id="PTHR33695:SF1">
    <property type="entry name" value="LIPOPROTEIN SIGNAL PEPTIDASE"/>
    <property type="match status" value="1"/>
</dbReference>
<feature type="transmembrane region" description="Helical" evidence="9">
    <location>
        <begin position="151"/>
        <end position="172"/>
    </location>
</feature>
<evidence type="ECO:0000313" key="14">
    <source>
        <dbReference type="Proteomes" id="UP001620295"/>
    </source>
</evidence>
<sequence>MTTSDAPRSDAPRSDAPRSDAPAGRRRVWLLWMVAGIAYAIDLGSKLAVVEGLEGQAPVPVIGTWLELRVQRNPGAAFGLGEATTIVFTLIAVAVAVAIVRVSRRLTSTPWALALGLLLGGALGNLTDRLFRSPGSMRGAVVDFIAVRDFSVMNLADWAITCGGVLVILLSFRGEELGPVSGSRNGSRNGQRNGPRSAP</sequence>
<dbReference type="PRINTS" id="PR00781">
    <property type="entry name" value="LIPOSIGPTASE"/>
</dbReference>
<dbReference type="NCBIfam" id="TIGR00077">
    <property type="entry name" value="lspA"/>
    <property type="match status" value="1"/>
</dbReference>
<keyword evidence="7 9" id="KW-1133">Transmembrane helix</keyword>
<comment type="caution">
    <text evidence="9">Lacks conserved residue(s) required for the propagation of feature annotation.</text>
</comment>
<evidence type="ECO:0000256" key="7">
    <source>
        <dbReference type="ARBA" id="ARBA00022989"/>
    </source>
</evidence>
<keyword evidence="2 9" id="KW-1003">Cell membrane</keyword>
<evidence type="ECO:0000313" key="13">
    <source>
        <dbReference type="EMBL" id="MFK4268216.1"/>
    </source>
</evidence>
<keyword evidence="5 9" id="KW-0064">Aspartyl protease</keyword>
<evidence type="ECO:0000256" key="9">
    <source>
        <dbReference type="HAMAP-Rule" id="MF_00161"/>
    </source>
</evidence>
<feature type="compositionally biased region" description="Polar residues" evidence="12">
    <location>
        <begin position="182"/>
        <end position="199"/>
    </location>
</feature>
<comment type="catalytic activity">
    <reaction evidence="9 10">
        <text>Release of signal peptides from bacterial membrane prolipoproteins. Hydrolyzes -Xaa-Yaa-Zaa-|-(S,diacylglyceryl)Cys-, in which Xaa is hydrophobic (preferably Leu), and Yaa (Ala or Ser) and Zaa (Gly or Ala) have small, neutral side chains.</text>
        <dbReference type="EC" id="3.4.23.36"/>
    </reaction>
</comment>
<evidence type="ECO:0000256" key="12">
    <source>
        <dbReference type="SAM" id="MobiDB-lite"/>
    </source>
</evidence>
<dbReference type="InterPro" id="IPR001872">
    <property type="entry name" value="Peptidase_A8"/>
</dbReference>
<dbReference type="Proteomes" id="UP001620295">
    <property type="component" value="Unassembled WGS sequence"/>
</dbReference>
<comment type="caution">
    <text evidence="13">The sequence shown here is derived from an EMBL/GenBank/DDBJ whole genome shotgun (WGS) entry which is preliminary data.</text>
</comment>
<comment type="function">
    <text evidence="9 10">This protein specifically catalyzes the removal of signal peptides from prolipoproteins.</text>
</comment>
<keyword evidence="3 9" id="KW-0645">Protease</keyword>
<reference evidence="13 14" key="1">
    <citation type="submission" date="2024-11" db="EMBL/GenBank/DDBJ databases">
        <title>The Natural Products Discovery Center: Release of the First 8490 Sequenced Strains for Exploring Actinobacteria Biosynthetic Diversity.</title>
        <authorList>
            <person name="Kalkreuter E."/>
            <person name="Kautsar S.A."/>
            <person name="Yang D."/>
            <person name="Bader C.D."/>
            <person name="Teijaro C.N."/>
            <person name="Fluegel L."/>
            <person name="Davis C.M."/>
            <person name="Simpson J.R."/>
            <person name="Lauterbach L."/>
            <person name="Steele A.D."/>
            <person name="Gui C."/>
            <person name="Meng S."/>
            <person name="Li G."/>
            <person name="Viehrig K."/>
            <person name="Ye F."/>
            <person name="Su P."/>
            <person name="Kiefer A.F."/>
            <person name="Nichols A."/>
            <person name="Cepeda A.J."/>
            <person name="Yan W."/>
            <person name="Fan B."/>
            <person name="Jiang Y."/>
            <person name="Adhikari A."/>
            <person name="Zheng C.-J."/>
            <person name="Schuster L."/>
            <person name="Cowan T.M."/>
            <person name="Smanski M.J."/>
            <person name="Chevrette M.G."/>
            <person name="De Carvalho L.P.S."/>
            <person name="Shen B."/>
        </authorList>
    </citation>
    <scope>NUCLEOTIDE SEQUENCE [LARGE SCALE GENOMIC DNA]</scope>
    <source>
        <strain evidence="13 14">NPDC020863</strain>
    </source>
</reference>
<organism evidence="13 14">
    <name type="scientific">Streptomyces milbemycinicus</name>
    <dbReference type="NCBI Taxonomy" id="476552"/>
    <lineage>
        <taxon>Bacteria</taxon>
        <taxon>Bacillati</taxon>
        <taxon>Actinomycetota</taxon>
        <taxon>Actinomycetes</taxon>
        <taxon>Kitasatosporales</taxon>
        <taxon>Streptomycetaceae</taxon>
        <taxon>Streptomyces</taxon>
    </lineage>
</organism>
<feature type="active site" evidence="9">
    <location>
        <position position="157"/>
    </location>
</feature>
<comment type="subcellular location">
    <subcellularLocation>
        <location evidence="9">Cell membrane</location>
        <topology evidence="9">Multi-pass membrane protein</topology>
    </subcellularLocation>
</comment>
<dbReference type="EC" id="3.4.23.36" evidence="9"/>
<feature type="active site" evidence="9">
    <location>
        <position position="143"/>
    </location>
</feature>
<evidence type="ECO:0000256" key="11">
    <source>
        <dbReference type="RuleBase" id="RU004181"/>
    </source>
</evidence>
<dbReference type="EMBL" id="JBJDQH010000008">
    <property type="protein sequence ID" value="MFK4268216.1"/>
    <property type="molecule type" value="Genomic_DNA"/>
</dbReference>
<evidence type="ECO:0000256" key="5">
    <source>
        <dbReference type="ARBA" id="ARBA00022750"/>
    </source>
</evidence>
<accession>A0ABW8LQN2</accession>
<evidence type="ECO:0000256" key="3">
    <source>
        <dbReference type="ARBA" id="ARBA00022670"/>
    </source>
</evidence>
<evidence type="ECO:0000256" key="1">
    <source>
        <dbReference type="ARBA" id="ARBA00006139"/>
    </source>
</evidence>
<comment type="similarity">
    <text evidence="1 9 11">Belongs to the peptidase A8 family.</text>
</comment>
<keyword evidence="8 9" id="KW-0472">Membrane</keyword>
<feature type="region of interest" description="Disordered" evidence="12">
    <location>
        <begin position="180"/>
        <end position="199"/>
    </location>
</feature>
<feature type="transmembrane region" description="Helical" evidence="9">
    <location>
        <begin position="76"/>
        <end position="99"/>
    </location>
</feature>
<dbReference type="PROSITE" id="PS00855">
    <property type="entry name" value="SPASE_II"/>
    <property type="match status" value="1"/>
</dbReference>
<feature type="transmembrane region" description="Helical" evidence="9">
    <location>
        <begin position="28"/>
        <end position="49"/>
    </location>
</feature>
<dbReference type="HAMAP" id="MF_00161">
    <property type="entry name" value="LspA"/>
    <property type="match status" value="1"/>
</dbReference>
<name>A0ABW8LQN2_9ACTN</name>
<keyword evidence="4 9" id="KW-0812">Transmembrane</keyword>
<evidence type="ECO:0000256" key="2">
    <source>
        <dbReference type="ARBA" id="ARBA00022475"/>
    </source>
</evidence>